<dbReference type="InterPro" id="IPR000742">
    <property type="entry name" value="EGF"/>
</dbReference>
<dbReference type="PANTHER" id="PTHR46513:SF13">
    <property type="entry name" value="EGF-LIKE DOMAIN-CONTAINING PROTEIN"/>
    <property type="match status" value="1"/>
</dbReference>
<dbReference type="Ensembl" id="ENSCINT00000000233.3">
    <property type="protein sequence ID" value="ENSCINP00000000233.3"/>
    <property type="gene ID" value="ENSCING00000000128.3"/>
</dbReference>
<dbReference type="AlphaFoldDB" id="F6ZI14"/>
<dbReference type="OMA" id="LNERLYW"/>
<keyword evidence="3" id="KW-0472">Membrane</keyword>
<reference evidence="5" key="4">
    <citation type="submission" date="2025-09" db="UniProtKB">
        <authorList>
            <consortium name="Ensembl"/>
        </authorList>
    </citation>
    <scope>IDENTIFICATION</scope>
</reference>
<evidence type="ECO:0000259" key="4">
    <source>
        <dbReference type="PROSITE" id="PS01186"/>
    </source>
</evidence>
<reference evidence="5" key="2">
    <citation type="journal article" date="2008" name="Genome Biol.">
        <title>Improved genome assembly and evidence-based global gene model set for the chordate Ciona intestinalis: new insight into intron and operon populations.</title>
        <authorList>
            <person name="Satou Y."/>
            <person name="Mineta K."/>
            <person name="Ogasawara M."/>
            <person name="Sasakura Y."/>
            <person name="Shoguchi E."/>
            <person name="Ueno K."/>
            <person name="Yamada L."/>
            <person name="Matsumoto J."/>
            <person name="Wasserscheid J."/>
            <person name="Dewar K."/>
            <person name="Wiley G.B."/>
            <person name="Macmil S.L."/>
            <person name="Roe B.A."/>
            <person name="Zeller R.W."/>
            <person name="Hastings K.E."/>
            <person name="Lemaire P."/>
            <person name="Lindquist E."/>
            <person name="Endo T."/>
            <person name="Hotta K."/>
            <person name="Inaba K."/>
        </authorList>
    </citation>
    <scope>NUCLEOTIDE SEQUENCE [LARGE SCALE GENOMIC DNA]</scope>
    <source>
        <strain evidence="5">wild type</strain>
    </source>
</reference>
<dbReference type="InParanoid" id="F6ZI14"/>
<feature type="region of interest" description="Disordered" evidence="2">
    <location>
        <begin position="414"/>
        <end position="433"/>
    </location>
</feature>
<evidence type="ECO:0000313" key="5">
    <source>
        <dbReference type="Ensembl" id="ENSCINP00000000233.3"/>
    </source>
</evidence>
<dbReference type="SMART" id="SM00135">
    <property type="entry name" value="LY"/>
    <property type="match status" value="5"/>
</dbReference>
<dbReference type="InterPro" id="IPR000033">
    <property type="entry name" value="LDLR_classB_rpt"/>
</dbReference>
<dbReference type="Pfam" id="PF00058">
    <property type="entry name" value="Ldl_recept_b"/>
    <property type="match status" value="1"/>
</dbReference>
<evidence type="ECO:0000256" key="2">
    <source>
        <dbReference type="SAM" id="MobiDB-lite"/>
    </source>
</evidence>
<feature type="transmembrane region" description="Helical" evidence="3">
    <location>
        <begin position="310"/>
        <end position="334"/>
    </location>
</feature>
<dbReference type="HOGENOM" id="CLU_008163_0_0_1"/>
<dbReference type="Proteomes" id="UP000008144">
    <property type="component" value="Chromosome 8"/>
</dbReference>
<protein>
    <recommendedName>
        <fullName evidence="4">EGF-like domain-containing protein</fullName>
    </recommendedName>
</protein>
<accession>A0A1W5BE30</accession>
<dbReference type="PROSITE" id="PS01186">
    <property type="entry name" value="EGF_2"/>
    <property type="match status" value="1"/>
</dbReference>
<feature type="repeat" description="LDL-receptor class B" evidence="1">
    <location>
        <begin position="21"/>
        <end position="65"/>
    </location>
</feature>
<accession>F6ZI14</accession>
<evidence type="ECO:0000256" key="3">
    <source>
        <dbReference type="SAM" id="Phobius"/>
    </source>
</evidence>
<feature type="repeat" description="LDL-receptor class B" evidence="1">
    <location>
        <begin position="154"/>
        <end position="198"/>
    </location>
</feature>
<dbReference type="PROSITE" id="PS51120">
    <property type="entry name" value="LDLRB"/>
    <property type="match status" value="2"/>
</dbReference>
<dbReference type="SUPFAM" id="SSF63825">
    <property type="entry name" value="YWTD domain"/>
    <property type="match status" value="1"/>
</dbReference>
<evidence type="ECO:0000256" key="1">
    <source>
        <dbReference type="PROSITE-ProRule" id="PRU00461"/>
    </source>
</evidence>
<reference evidence="5" key="3">
    <citation type="submission" date="2025-08" db="UniProtKB">
        <authorList>
            <consortium name="Ensembl"/>
        </authorList>
    </citation>
    <scope>IDENTIFICATION</scope>
</reference>
<dbReference type="EMBL" id="EAAA01002782">
    <property type="status" value="NOT_ANNOTATED_CDS"/>
    <property type="molecule type" value="Genomic_DNA"/>
</dbReference>
<dbReference type="FunFam" id="2.120.10.30:FF:000012">
    <property type="entry name" value="Low density lipoprotein receptor-related protein 1"/>
    <property type="match status" value="1"/>
</dbReference>
<dbReference type="InterPro" id="IPR050778">
    <property type="entry name" value="Cueball_EGF_LRP_Nidogen"/>
</dbReference>
<dbReference type="STRING" id="7719.ENSCINP00000000233"/>
<evidence type="ECO:0000313" key="6">
    <source>
        <dbReference type="Proteomes" id="UP000008144"/>
    </source>
</evidence>
<dbReference type="InterPro" id="IPR011042">
    <property type="entry name" value="6-blade_b-propeller_TolB-like"/>
</dbReference>
<dbReference type="PANTHER" id="PTHR46513">
    <property type="entry name" value="VITELLOGENIN RECEPTOR-LIKE PROTEIN-RELATED-RELATED"/>
    <property type="match status" value="1"/>
</dbReference>
<reference evidence="6" key="1">
    <citation type="journal article" date="2002" name="Science">
        <title>The draft genome of Ciona intestinalis: insights into chordate and vertebrate origins.</title>
        <authorList>
            <person name="Dehal P."/>
            <person name="Satou Y."/>
            <person name="Campbell R.K."/>
            <person name="Chapman J."/>
            <person name="Degnan B."/>
            <person name="De Tomaso A."/>
            <person name="Davidson B."/>
            <person name="Di Gregorio A."/>
            <person name="Gelpke M."/>
            <person name="Goodstein D.M."/>
            <person name="Harafuji N."/>
            <person name="Hastings K.E."/>
            <person name="Ho I."/>
            <person name="Hotta K."/>
            <person name="Huang W."/>
            <person name="Kawashima T."/>
            <person name="Lemaire P."/>
            <person name="Martinez D."/>
            <person name="Meinertzhagen I.A."/>
            <person name="Necula S."/>
            <person name="Nonaka M."/>
            <person name="Putnam N."/>
            <person name="Rash S."/>
            <person name="Saiga H."/>
            <person name="Satake M."/>
            <person name="Terry A."/>
            <person name="Yamada L."/>
            <person name="Wang H.G."/>
            <person name="Awazu S."/>
            <person name="Azumi K."/>
            <person name="Boore J."/>
            <person name="Branno M."/>
            <person name="Chin-Bow S."/>
            <person name="DeSantis R."/>
            <person name="Doyle S."/>
            <person name="Francino P."/>
            <person name="Keys D.N."/>
            <person name="Haga S."/>
            <person name="Hayashi H."/>
            <person name="Hino K."/>
            <person name="Imai K.S."/>
            <person name="Inaba K."/>
            <person name="Kano S."/>
            <person name="Kobayashi K."/>
            <person name="Kobayashi M."/>
            <person name="Lee B.I."/>
            <person name="Makabe K.W."/>
            <person name="Manohar C."/>
            <person name="Matassi G."/>
            <person name="Medina M."/>
            <person name="Mochizuki Y."/>
            <person name="Mount S."/>
            <person name="Morishita T."/>
            <person name="Miura S."/>
            <person name="Nakayama A."/>
            <person name="Nishizaka S."/>
            <person name="Nomoto H."/>
            <person name="Ohta F."/>
            <person name="Oishi K."/>
            <person name="Rigoutsos I."/>
            <person name="Sano M."/>
            <person name="Sasaki A."/>
            <person name="Sasakura Y."/>
            <person name="Shoguchi E."/>
            <person name="Shin-i T."/>
            <person name="Spagnuolo A."/>
            <person name="Stainier D."/>
            <person name="Suzuki M.M."/>
            <person name="Tassy O."/>
            <person name="Takatori N."/>
            <person name="Tokuoka M."/>
            <person name="Yagi K."/>
            <person name="Yoshizaki F."/>
            <person name="Wada S."/>
            <person name="Zhang C."/>
            <person name="Hyatt P.D."/>
            <person name="Larimer F."/>
            <person name="Detter C."/>
            <person name="Doggett N."/>
            <person name="Glavina T."/>
            <person name="Hawkins T."/>
            <person name="Richardson P."/>
            <person name="Lucas S."/>
            <person name="Kohara Y."/>
            <person name="Levine M."/>
            <person name="Satoh N."/>
            <person name="Rokhsar D.S."/>
        </authorList>
    </citation>
    <scope>NUCLEOTIDE SEQUENCE [LARGE SCALE GENOMIC DNA]</scope>
</reference>
<name>F6ZI14_CIOIN</name>
<keyword evidence="3" id="KW-0812">Transmembrane</keyword>
<keyword evidence="3" id="KW-1133">Transmembrane helix</keyword>
<sequence>MTVLANQLKHAVGLTLNVKRRKVFWTDLRDERIDSVSMDNLTSVQTVLSDNEVRSPISLALDWVNDHLYWVDFSLGTVSVAYSNGSWPTTLKTMEGMSIRSVALHPEKGYMFLTAAKSRQWLIMRCSMDGNDCVDIVKENIKEPTTLAIDYSEHRLFWADAKLNMISSSDFDGSNQKIVLSVYNYLQHPFGIAICMNEVYWTDVRAHRVLKSNKWTGETTSRSSTNIYISPMEIQIDHPSTQPNMMNHCHDHPCQYMCIPLPVGGVGRYRCVCPDGYVEQGGCVKAPTTTTTTASTIATAVVGMSSGTKILIGVTVVGILVLLFFIACGALRWYQRRSLQLSMHFDNPVYRKTTTHGNEEDDHRVGIPRSGSQAHLISNEEFDDPERNEEVSVDVIVGNGRPQNTYRPLRQMSMEDTISQNSLGTSDIRNLVS</sequence>
<keyword evidence="6" id="KW-1185">Reference proteome</keyword>
<proteinExistence type="predicted"/>
<dbReference type="Gene3D" id="2.120.10.30">
    <property type="entry name" value="TolB, C-terminal domain"/>
    <property type="match status" value="1"/>
</dbReference>
<feature type="domain" description="EGF-like" evidence="4">
    <location>
        <begin position="271"/>
        <end position="283"/>
    </location>
</feature>
<dbReference type="CDD" id="cd00053">
    <property type="entry name" value="EGF"/>
    <property type="match status" value="1"/>
</dbReference>
<organism evidence="5 6">
    <name type="scientific">Ciona intestinalis</name>
    <name type="common">Transparent sea squirt</name>
    <name type="synonym">Ascidia intestinalis</name>
    <dbReference type="NCBI Taxonomy" id="7719"/>
    <lineage>
        <taxon>Eukaryota</taxon>
        <taxon>Metazoa</taxon>
        <taxon>Chordata</taxon>
        <taxon>Tunicata</taxon>
        <taxon>Ascidiacea</taxon>
        <taxon>Phlebobranchia</taxon>
        <taxon>Cionidae</taxon>
        <taxon>Ciona</taxon>
    </lineage>
</organism>